<evidence type="ECO:0000256" key="4">
    <source>
        <dbReference type="ARBA" id="ARBA00022980"/>
    </source>
</evidence>
<reference evidence="8" key="1">
    <citation type="submission" date="2020-12" db="EMBL/GenBank/DDBJ databases">
        <authorList>
            <person name="Xu Q."/>
            <person name="Chen N."/>
        </authorList>
    </citation>
    <scope>NUCLEOTIDE SEQUENCE</scope>
    <source>
        <strain evidence="8">CNS00217</strain>
    </source>
</reference>
<feature type="domain" description="RNA-binding S4" evidence="7">
    <location>
        <begin position="134"/>
        <end position="196"/>
    </location>
</feature>
<dbReference type="GO" id="GO:0042274">
    <property type="term" value="P:ribosomal small subunit biogenesis"/>
    <property type="evidence" value="ECO:0007669"/>
    <property type="project" value="TreeGrafter"/>
</dbReference>
<dbReference type="GO" id="GO:0019843">
    <property type="term" value="F:rRNA binding"/>
    <property type="evidence" value="ECO:0007669"/>
    <property type="project" value="UniProtKB-KW"/>
</dbReference>
<keyword evidence="3 6" id="KW-0694">RNA-binding</keyword>
<dbReference type="PANTHER" id="PTHR11831:SF4">
    <property type="entry name" value="SMALL RIBOSOMAL SUBUNIT PROTEIN US4M"/>
    <property type="match status" value="1"/>
</dbReference>
<dbReference type="CDD" id="cd00165">
    <property type="entry name" value="S4"/>
    <property type="match status" value="1"/>
</dbReference>
<evidence type="ECO:0000256" key="3">
    <source>
        <dbReference type="ARBA" id="ARBA00022884"/>
    </source>
</evidence>
<name>A0A8A6KHX1_9STRA</name>
<dbReference type="PANTHER" id="PTHR11831">
    <property type="entry name" value="30S 40S RIBOSOMAL PROTEIN"/>
    <property type="match status" value="1"/>
</dbReference>
<keyword evidence="8" id="KW-0496">Mitochondrion</keyword>
<evidence type="ECO:0000256" key="1">
    <source>
        <dbReference type="ARBA" id="ARBA00007465"/>
    </source>
</evidence>
<dbReference type="GO" id="GO:0015935">
    <property type="term" value="C:small ribosomal subunit"/>
    <property type="evidence" value="ECO:0007669"/>
    <property type="project" value="TreeGrafter"/>
</dbReference>
<dbReference type="InterPro" id="IPR022801">
    <property type="entry name" value="Ribosomal_uS4"/>
</dbReference>
<dbReference type="SUPFAM" id="SSF55174">
    <property type="entry name" value="Alpha-L RNA-binding motif"/>
    <property type="match status" value="1"/>
</dbReference>
<protein>
    <submittedName>
        <fullName evidence="8">Ribosomal protein S4</fullName>
    </submittedName>
</protein>
<dbReference type="Gene3D" id="1.10.1050.10">
    <property type="entry name" value="Ribosomal Protein S4 Delta 41, Chain A, domain 1"/>
    <property type="match status" value="1"/>
</dbReference>
<dbReference type="InterPro" id="IPR002942">
    <property type="entry name" value="S4_RNA-bd"/>
</dbReference>
<evidence type="ECO:0000256" key="2">
    <source>
        <dbReference type="ARBA" id="ARBA00022730"/>
    </source>
</evidence>
<accession>A0A8A6KHX1</accession>
<evidence type="ECO:0000313" key="8">
    <source>
        <dbReference type="EMBL" id="QTI83197.1"/>
    </source>
</evidence>
<keyword evidence="4 8" id="KW-0689">Ribosomal protein</keyword>
<dbReference type="InterPro" id="IPR036986">
    <property type="entry name" value="S4_RNA-bd_sf"/>
</dbReference>
<dbReference type="GO" id="GO:0003735">
    <property type="term" value="F:structural constituent of ribosome"/>
    <property type="evidence" value="ECO:0007669"/>
    <property type="project" value="TreeGrafter"/>
</dbReference>
<keyword evidence="5" id="KW-0687">Ribonucleoprotein</keyword>
<sequence length="247" mass="29955">MILSLNSLMLITKKRRYKPLYKKFLNLKQNVQNRPRIFKFKKRKWKNLIEFLNRFQSKRPGKFKLYDFQRYPLLSFSFRNNFRYKLHTKQKISYFYGGLSKKYLKKVSMLALNRTKLKKKITNSKLFLIESLEKRLDVILHRSHFVISVRSARQIISHGHVFVNKRRVKNCNFILKNGDLVEFSPMIHRLIEKNLKSSKGWPMPPKYLQINYRTFQVLVIEDIKSTSLSLQFPFWMDFSTLLKSYER</sequence>
<dbReference type="Pfam" id="PF01479">
    <property type="entry name" value="S4"/>
    <property type="match status" value="1"/>
</dbReference>
<keyword evidence="2 6" id="KW-0699">rRNA-binding</keyword>
<organism evidence="8">
    <name type="scientific">Minutocellus polymorphus</name>
    <dbReference type="NCBI Taxonomy" id="265543"/>
    <lineage>
        <taxon>Eukaryota</taxon>
        <taxon>Sar</taxon>
        <taxon>Stramenopiles</taxon>
        <taxon>Ochrophyta</taxon>
        <taxon>Bacillariophyta</taxon>
        <taxon>Mediophyceae</taxon>
        <taxon>Cymatosirophycidae</taxon>
        <taxon>Cymatosirales</taxon>
        <taxon>Cymatosiraceae</taxon>
        <taxon>Minutocellus</taxon>
    </lineage>
</organism>
<proteinExistence type="inferred from homology"/>
<dbReference type="PROSITE" id="PS00632">
    <property type="entry name" value="RIBOSOMAL_S4"/>
    <property type="match status" value="1"/>
</dbReference>
<dbReference type="AlphaFoldDB" id="A0A8A6KHX1"/>
<evidence type="ECO:0000256" key="5">
    <source>
        <dbReference type="ARBA" id="ARBA00023274"/>
    </source>
</evidence>
<dbReference type="InterPro" id="IPR018079">
    <property type="entry name" value="Ribosomal_uS4_CS"/>
</dbReference>
<dbReference type="Gene3D" id="3.10.290.10">
    <property type="entry name" value="RNA-binding S4 domain"/>
    <property type="match status" value="1"/>
</dbReference>
<dbReference type="PROSITE" id="PS50889">
    <property type="entry name" value="S4"/>
    <property type="match status" value="1"/>
</dbReference>
<evidence type="ECO:0000256" key="6">
    <source>
        <dbReference type="PROSITE-ProRule" id="PRU00182"/>
    </source>
</evidence>
<dbReference type="SMART" id="SM00363">
    <property type="entry name" value="S4"/>
    <property type="match status" value="1"/>
</dbReference>
<comment type="similarity">
    <text evidence="1">Belongs to the universal ribosomal protein uS4 family.</text>
</comment>
<gene>
    <name evidence="8" type="primary">rps4</name>
</gene>
<geneLocation type="mitochondrion" evidence="8"/>
<evidence type="ECO:0000259" key="7">
    <source>
        <dbReference type="SMART" id="SM00363"/>
    </source>
</evidence>
<dbReference type="EMBL" id="MW417227">
    <property type="protein sequence ID" value="QTI83197.1"/>
    <property type="molecule type" value="Genomic_DNA"/>
</dbReference>